<sequence length="407" mass="45188">MNIKALFKSMLLRKFATGLLIFQLVLTIGLACNSLLLSIEANEKLARDVGFDMENVLVFQVRPTSEAFLDANFFLSVVDEDMAALNKLDVVETVSFTNQLPLMKGGNFHSIEDADHPEDVPVERQFSGVPMYYVGEQFFELLGASMHLGRDFTFDDDATRGYLDNYEFEANIILTRSLAEALYPGESAVGKHTSEGRVIGVVSDIAIRPSSLRPHYGIFTFRNMARAQSRLIYMVKVTSGDVQKTKTAITEAIKQVHPEREIREILTMEAHHSDYFKESSSLATLFSLLTGMMLLVTMISCFAHAHFHVSKQKRLIGIRRALGARKKDVLVYVLSENWLVSGIAALLGVASVIAVNMLLAEVIVMPKPDVISYLSCVIIVFISGTAATWLPAWKTTKIAPVVATRTL</sequence>
<keyword evidence="5 7" id="KW-0472">Membrane</keyword>
<dbReference type="OrthoDB" id="9770036at2"/>
<feature type="transmembrane region" description="Helical" evidence="7">
    <location>
        <begin position="285"/>
        <end position="309"/>
    </location>
</feature>
<evidence type="ECO:0000256" key="7">
    <source>
        <dbReference type="SAM" id="Phobius"/>
    </source>
</evidence>
<keyword evidence="4 7" id="KW-1133">Transmembrane helix</keyword>
<dbReference type="EMBL" id="KF724688">
    <property type="protein sequence ID" value="AHX39937.1"/>
    <property type="molecule type" value="Genomic_DNA"/>
</dbReference>
<proteinExistence type="inferred from homology"/>
<comment type="similarity">
    <text evidence="6">Belongs to the ABC-4 integral membrane protein family.</text>
</comment>
<dbReference type="PANTHER" id="PTHR30572:SF4">
    <property type="entry name" value="ABC TRANSPORTER PERMEASE YTRF"/>
    <property type="match status" value="1"/>
</dbReference>
<keyword evidence="2" id="KW-1003">Cell membrane</keyword>
<evidence type="ECO:0000313" key="10">
    <source>
        <dbReference type="EMBL" id="AHX39937.1"/>
    </source>
</evidence>
<reference evidence="10" key="1">
    <citation type="journal article" date="2014" name="Science">
        <title>Marine tubeworm metamorphosis induced by arrays of bacterial phage tail-like structures.</title>
        <authorList>
            <person name="Shikuma N.J."/>
            <person name="Pilhofer M."/>
            <person name="Weiss G.L."/>
            <person name="Hadfield M.G."/>
            <person name="Jensen G.J."/>
            <person name="Newman D.K."/>
        </authorList>
    </citation>
    <scope>NUCLEOTIDE SEQUENCE</scope>
    <source>
        <strain evidence="10">HI1</strain>
    </source>
</reference>
<evidence type="ECO:0000259" key="9">
    <source>
        <dbReference type="Pfam" id="PF12704"/>
    </source>
</evidence>
<reference evidence="11 12" key="2">
    <citation type="submission" date="2014-12" db="EMBL/GenBank/DDBJ databases">
        <title>Draft Genome Sequence of Pseudoalteromonas luteoviolacea HI1.</title>
        <authorList>
            <person name="Asahina A.Y."/>
            <person name="Hadfield M.G."/>
        </authorList>
    </citation>
    <scope>NUCLEOTIDE SEQUENCE [LARGE SCALE GENOMIC DNA]</scope>
    <source>
        <strain evidence="11 12">HI1</strain>
    </source>
</reference>
<evidence type="ECO:0000256" key="2">
    <source>
        <dbReference type="ARBA" id="ARBA00022475"/>
    </source>
</evidence>
<dbReference type="GO" id="GO:0022857">
    <property type="term" value="F:transmembrane transporter activity"/>
    <property type="evidence" value="ECO:0007669"/>
    <property type="project" value="TreeGrafter"/>
</dbReference>
<evidence type="ECO:0000259" key="8">
    <source>
        <dbReference type="Pfam" id="PF02687"/>
    </source>
</evidence>
<feature type="transmembrane region" description="Helical" evidence="7">
    <location>
        <begin position="370"/>
        <end position="390"/>
    </location>
</feature>
<evidence type="ECO:0000313" key="11">
    <source>
        <dbReference type="EMBL" id="KID56044.1"/>
    </source>
</evidence>
<name>A0A023Q1B1_9GAMM</name>
<dbReference type="PANTHER" id="PTHR30572">
    <property type="entry name" value="MEMBRANE COMPONENT OF TRANSPORTER-RELATED"/>
    <property type="match status" value="1"/>
</dbReference>
<dbReference type="Pfam" id="PF02687">
    <property type="entry name" value="FtsX"/>
    <property type="match status" value="1"/>
</dbReference>
<evidence type="ECO:0000256" key="1">
    <source>
        <dbReference type="ARBA" id="ARBA00004651"/>
    </source>
</evidence>
<evidence type="ECO:0000256" key="5">
    <source>
        <dbReference type="ARBA" id="ARBA00023136"/>
    </source>
</evidence>
<dbReference type="EMBL" id="JWIC01000007">
    <property type="protein sequence ID" value="KID56044.1"/>
    <property type="molecule type" value="Genomic_DNA"/>
</dbReference>
<evidence type="ECO:0000256" key="4">
    <source>
        <dbReference type="ARBA" id="ARBA00022989"/>
    </source>
</evidence>
<feature type="domain" description="MacB-like periplasmic core" evidence="9">
    <location>
        <begin position="24"/>
        <end position="251"/>
    </location>
</feature>
<dbReference type="InterPro" id="IPR025857">
    <property type="entry name" value="MacB_PCD"/>
</dbReference>
<dbReference type="InterPro" id="IPR050250">
    <property type="entry name" value="Macrolide_Exporter_MacB"/>
</dbReference>
<feature type="domain" description="ABC3 transporter permease C-terminal" evidence="8">
    <location>
        <begin position="289"/>
        <end position="400"/>
    </location>
</feature>
<feature type="transmembrane region" description="Helical" evidence="7">
    <location>
        <begin position="329"/>
        <end position="358"/>
    </location>
</feature>
<dbReference type="AlphaFoldDB" id="A0A023Q1B1"/>
<gene>
    <name evidence="11" type="ORF">JF50_17195</name>
</gene>
<dbReference type="RefSeq" id="WP_039610616.1">
    <property type="nucleotide sequence ID" value="NZ_JWIC01000007.1"/>
</dbReference>
<dbReference type="Pfam" id="PF12704">
    <property type="entry name" value="MacB_PCD"/>
    <property type="match status" value="1"/>
</dbReference>
<evidence type="ECO:0000313" key="12">
    <source>
        <dbReference type="Proteomes" id="UP000031327"/>
    </source>
</evidence>
<dbReference type="GO" id="GO:0005886">
    <property type="term" value="C:plasma membrane"/>
    <property type="evidence" value="ECO:0007669"/>
    <property type="project" value="UniProtKB-SubCell"/>
</dbReference>
<evidence type="ECO:0000256" key="3">
    <source>
        <dbReference type="ARBA" id="ARBA00022692"/>
    </source>
</evidence>
<dbReference type="PROSITE" id="PS51257">
    <property type="entry name" value="PROKAR_LIPOPROTEIN"/>
    <property type="match status" value="1"/>
</dbReference>
<protein>
    <submittedName>
        <fullName evidence="10">ABC-type transport system, permease component</fullName>
    </submittedName>
</protein>
<keyword evidence="3 7" id="KW-0812">Transmembrane</keyword>
<dbReference type="InterPro" id="IPR003838">
    <property type="entry name" value="ABC3_permease_C"/>
</dbReference>
<dbReference type="Proteomes" id="UP000031327">
    <property type="component" value="Unassembled WGS sequence"/>
</dbReference>
<organism evidence="10">
    <name type="scientific">Pseudoalteromonas luteoviolacea</name>
    <dbReference type="NCBI Taxonomy" id="43657"/>
    <lineage>
        <taxon>Bacteria</taxon>
        <taxon>Pseudomonadati</taxon>
        <taxon>Pseudomonadota</taxon>
        <taxon>Gammaproteobacteria</taxon>
        <taxon>Alteromonadales</taxon>
        <taxon>Pseudoalteromonadaceae</taxon>
        <taxon>Pseudoalteromonas</taxon>
    </lineage>
</organism>
<accession>A0A023Q1B1</accession>
<evidence type="ECO:0000256" key="6">
    <source>
        <dbReference type="ARBA" id="ARBA00038076"/>
    </source>
</evidence>
<comment type="subcellular location">
    <subcellularLocation>
        <location evidence="1">Cell membrane</location>
        <topology evidence="1">Multi-pass membrane protein</topology>
    </subcellularLocation>
</comment>